<evidence type="ECO:0000256" key="1">
    <source>
        <dbReference type="SAM" id="Phobius"/>
    </source>
</evidence>
<keyword evidence="1" id="KW-0472">Membrane</keyword>
<comment type="caution">
    <text evidence="3">The sequence shown here is derived from an EMBL/GenBank/DDBJ whole genome shotgun (WGS) entry which is preliminary data.</text>
</comment>
<feature type="transmembrane region" description="Helical" evidence="1">
    <location>
        <begin position="270"/>
        <end position="286"/>
    </location>
</feature>
<evidence type="ECO:0000259" key="2">
    <source>
        <dbReference type="Pfam" id="PF05090"/>
    </source>
</evidence>
<dbReference type="EMBL" id="AUZM01000056">
    <property type="protein sequence ID" value="ERT05486.1"/>
    <property type="molecule type" value="Genomic_DNA"/>
</dbReference>
<dbReference type="AlphaFoldDB" id="U7QGD9"/>
<accession>U7QGD9</accession>
<feature type="transmembrane region" description="Helical" evidence="1">
    <location>
        <begin position="110"/>
        <end position="128"/>
    </location>
</feature>
<feature type="transmembrane region" description="Helical" evidence="1">
    <location>
        <begin position="16"/>
        <end position="39"/>
    </location>
</feature>
<feature type="transmembrane region" description="Helical" evidence="1">
    <location>
        <begin position="292"/>
        <end position="309"/>
    </location>
</feature>
<dbReference type="Pfam" id="PF04134">
    <property type="entry name" value="DCC1-like"/>
    <property type="match status" value="1"/>
</dbReference>
<name>U7QGD9_9CYAN</name>
<feature type="transmembrane region" description="Helical" evidence="1">
    <location>
        <begin position="84"/>
        <end position="103"/>
    </location>
</feature>
<dbReference type="Proteomes" id="UP000017127">
    <property type="component" value="Unassembled WGS sequence"/>
</dbReference>
<dbReference type="RefSeq" id="WP_023068308.1">
    <property type="nucleotide sequence ID" value="NZ_AUZM01000056.1"/>
</dbReference>
<feature type="transmembrane region" description="Helical" evidence="1">
    <location>
        <begin position="245"/>
        <end position="265"/>
    </location>
</feature>
<dbReference type="InterPro" id="IPR007263">
    <property type="entry name" value="DCC1-like"/>
</dbReference>
<feature type="domain" description="HTTM" evidence="2">
    <location>
        <begin position="75"/>
        <end position="300"/>
    </location>
</feature>
<dbReference type="OrthoDB" id="5294764at2"/>
<evidence type="ECO:0000313" key="4">
    <source>
        <dbReference type="Proteomes" id="UP000017127"/>
    </source>
</evidence>
<feature type="transmembrane region" description="Helical" evidence="1">
    <location>
        <begin position="134"/>
        <end position="153"/>
    </location>
</feature>
<dbReference type="InterPro" id="IPR053934">
    <property type="entry name" value="HTTM_dom"/>
</dbReference>
<feature type="transmembrane region" description="Helical" evidence="1">
    <location>
        <begin position="188"/>
        <end position="208"/>
    </location>
</feature>
<gene>
    <name evidence="3" type="ORF">M595_4560</name>
</gene>
<reference evidence="3 4" key="1">
    <citation type="journal article" date="2013" name="Front. Microbiol.">
        <title>Comparative genomic analyses of the cyanobacterium, Lyngbya aestuarii BL J, a powerful hydrogen producer.</title>
        <authorList>
            <person name="Kothari A."/>
            <person name="Vaughn M."/>
            <person name="Garcia-Pichel F."/>
        </authorList>
    </citation>
    <scope>NUCLEOTIDE SEQUENCE [LARGE SCALE GENOMIC DNA]</scope>
    <source>
        <strain evidence="3 4">BL J</strain>
    </source>
</reference>
<sequence>MRIQQYQESILATWNVYWFSPAPLFNLAICRIVAVIFQLHHILQPYYLNNILDRASLPDAVYTPLPFVQLLTFPFGSSEPPPDLFLSLMYWITLGAGIFAFLGFKTNLSLISFSLGCLWIQEYIYSFGKHHHPEAFMMIALVILALSPSGRVLSLDDIGKRIRLNLKNRKFTTFNIVDENSTFARWPLLLIQWMFALIYLSAGLAKLADGGLDWFNGYTLQFYLLSDGLRWGSDLGVWLAHSHTMAVLSSLMAVWFELTFFLVLIFPKLIWIYIPLGASFHIGIYLAQKAPFFQFVVLYAVFIPWDALVKQFTSRPWSTASQKPEILYDGQCPLCIRSMTILCYFDWFNRLIYSDLEKRWQTLAETHPQISLQACLEEMHLILPNGAVRKGFFAFR</sequence>
<proteinExistence type="predicted"/>
<dbReference type="GO" id="GO:0015035">
    <property type="term" value="F:protein-disulfide reductase activity"/>
    <property type="evidence" value="ECO:0007669"/>
    <property type="project" value="InterPro"/>
</dbReference>
<evidence type="ECO:0000313" key="3">
    <source>
        <dbReference type="EMBL" id="ERT05486.1"/>
    </source>
</evidence>
<protein>
    <recommendedName>
        <fullName evidence="2">HTTM domain-containing protein</fullName>
    </recommendedName>
</protein>
<keyword evidence="1" id="KW-0812">Transmembrane</keyword>
<keyword evidence="4" id="KW-1185">Reference proteome</keyword>
<keyword evidence="1" id="KW-1133">Transmembrane helix</keyword>
<organism evidence="3 4">
    <name type="scientific">Lyngbya aestuarii BL J</name>
    <dbReference type="NCBI Taxonomy" id="1348334"/>
    <lineage>
        <taxon>Bacteria</taxon>
        <taxon>Bacillati</taxon>
        <taxon>Cyanobacteriota</taxon>
        <taxon>Cyanophyceae</taxon>
        <taxon>Oscillatoriophycideae</taxon>
        <taxon>Oscillatoriales</taxon>
        <taxon>Microcoleaceae</taxon>
        <taxon>Lyngbya</taxon>
    </lineage>
</organism>
<dbReference type="Pfam" id="PF05090">
    <property type="entry name" value="HTTM"/>
    <property type="match status" value="1"/>
</dbReference>